<feature type="domain" description="Methyltransferase type 12" evidence="1">
    <location>
        <begin position="67"/>
        <end position="159"/>
    </location>
</feature>
<proteinExistence type="predicted"/>
<evidence type="ECO:0000313" key="2">
    <source>
        <dbReference type="EMBL" id="MFC4533192.1"/>
    </source>
</evidence>
<keyword evidence="2" id="KW-0489">Methyltransferase</keyword>
<dbReference type="EMBL" id="JBHSFP010000014">
    <property type="protein sequence ID" value="MFC4533192.1"/>
    <property type="molecule type" value="Genomic_DNA"/>
</dbReference>
<dbReference type="GO" id="GO:0008168">
    <property type="term" value="F:methyltransferase activity"/>
    <property type="evidence" value="ECO:0007669"/>
    <property type="project" value="UniProtKB-KW"/>
</dbReference>
<dbReference type="CDD" id="cd02440">
    <property type="entry name" value="AdoMet_MTases"/>
    <property type="match status" value="1"/>
</dbReference>
<dbReference type="Gene3D" id="3.40.50.150">
    <property type="entry name" value="Vaccinia Virus protein VP39"/>
    <property type="match status" value="1"/>
</dbReference>
<evidence type="ECO:0000313" key="3">
    <source>
        <dbReference type="Proteomes" id="UP001596004"/>
    </source>
</evidence>
<dbReference type="InterPro" id="IPR029063">
    <property type="entry name" value="SAM-dependent_MTases_sf"/>
</dbReference>
<dbReference type="RefSeq" id="WP_380842371.1">
    <property type="nucleotide sequence ID" value="NZ_JBHSFP010000014.1"/>
</dbReference>
<keyword evidence="3" id="KW-1185">Reference proteome</keyword>
<comment type="caution">
    <text evidence="2">The sequence shown here is derived from an EMBL/GenBank/DDBJ whole genome shotgun (WGS) entry which is preliminary data.</text>
</comment>
<dbReference type="GO" id="GO:0032259">
    <property type="term" value="P:methylation"/>
    <property type="evidence" value="ECO:0007669"/>
    <property type="project" value="UniProtKB-KW"/>
</dbReference>
<reference evidence="3" key="1">
    <citation type="journal article" date="2019" name="Int. J. Syst. Evol. Microbiol.">
        <title>The Global Catalogue of Microorganisms (GCM) 10K type strain sequencing project: providing services to taxonomists for standard genome sequencing and annotation.</title>
        <authorList>
            <consortium name="The Broad Institute Genomics Platform"/>
            <consortium name="The Broad Institute Genome Sequencing Center for Infectious Disease"/>
            <person name="Wu L."/>
            <person name="Ma J."/>
        </authorList>
    </citation>
    <scope>NUCLEOTIDE SEQUENCE [LARGE SCALE GENOMIC DNA]</scope>
    <source>
        <strain evidence="3">CGMCC 4.7132</strain>
    </source>
</reference>
<keyword evidence="2" id="KW-0808">Transferase</keyword>
<dbReference type="SUPFAM" id="SSF53335">
    <property type="entry name" value="S-adenosyl-L-methionine-dependent methyltransferases"/>
    <property type="match status" value="1"/>
</dbReference>
<gene>
    <name evidence="2" type="ORF">ACFO60_20665</name>
</gene>
<dbReference type="Pfam" id="PF08242">
    <property type="entry name" value="Methyltransf_12"/>
    <property type="match status" value="1"/>
</dbReference>
<dbReference type="PANTHER" id="PTHR43861">
    <property type="entry name" value="TRANS-ACONITATE 2-METHYLTRANSFERASE-RELATED"/>
    <property type="match status" value="1"/>
</dbReference>
<organism evidence="2 3">
    <name type="scientific">Sphaerisporangium dianthi</name>
    <dbReference type="NCBI Taxonomy" id="1436120"/>
    <lineage>
        <taxon>Bacteria</taxon>
        <taxon>Bacillati</taxon>
        <taxon>Actinomycetota</taxon>
        <taxon>Actinomycetes</taxon>
        <taxon>Streptosporangiales</taxon>
        <taxon>Streptosporangiaceae</taxon>
        <taxon>Sphaerisporangium</taxon>
    </lineage>
</organism>
<sequence length="245" mass="27739">MLAELMAETGRAVLKGVPPDGRSYWAARFWDRDSAERHSILADDFLRQKETIAGYMSGYGAESERALEFACGTGEFTRLVAERTGVRKITALDISAQGLELARQRVEHEDLELVLGDFWQDNGLKPADLVLCIDAIHHLGDVRQVLRRLKSFVEPGGTFIGNVWIADHFHEFQRKRYGALEHFGRTALFLSTALMIRASGGRLRTGSYRTQLLRSAEVEKILAEEFSEVLEVKVERYFMGFVCRP</sequence>
<protein>
    <submittedName>
        <fullName evidence="2">Class I SAM-dependent methyltransferase</fullName>
    </submittedName>
</protein>
<evidence type="ECO:0000259" key="1">
    <source>
        <dbReference type="Pfam" id="PF08242"/>
    </source>
</evidence>
<name>A0ABV9CKE4_9ACTN</name>
<dbReference type="Proteomes" id="UP001596004">
    <property type="component" value="Unassembled WGS sequence"/>
</dbReference>
<dbReference type="InterPro" id="IPR013217">
    <property type="entry name" value="Methyltransf_12"/>
</dbReference>
<accession>A0ABV9CKE4</accession>